<protein>
    <submittedName>
        <fullName evidence="1">Uncharacterized protein</fullName>
    </submittedName>
</protein>
<gene>
    <name evidence="1" type="ORF">SKUN_00524</name>
</gene>
<dbReference type="AlphaFoldDB" id="A0A0K2JFQ4"/>
<proteinExistence type="predicted"/>
<dbReference type="Proteomes" id="UP000062963">
    <property type="component" value="Chromosome"/>
</dbReference>
<keyword evidence="2" id="KW-1185">Reference proteome</keyword>
<dbReference type="KEGG" id="skn:SKUN_00524"/>
<dbReference type="EMBL" id="CP010899">
    <property type="protein sequence ID" value="ALA97425.1"/>
    <property type="molecule type" value="Genomic_DNA"/>
</dbReference>
<reference evidence="1 2" key="1">
    <citation type="journal article" date="2015" name="Genome Announc.">
        <title>Complete Genome Sequence of Spiroplasma kunkelii Strain CR2-3x, Causal Agent of Corn Stunt Disease in Zea mays L.</title>
        <authorList>
            <person name="Davis R.E."/>
            <person name="Shao J."/>
            <person name="Dally E.L."/>
            <person name="Zhao Y."/>
            <person name="Gasparich G.E."/>
            <person name="Gaynor B.J."/>
            <person name="Athey J.C."/>
            <person name="Harrison N.A."/>
            <person name="Donofrio N."/>
        </authorList>
    </citation>
    <scope>NUCLEOTIDE SEQUENCE [LARGE SCALE GENOMIC DNA]</scope>
    <source>
        <strain evidence="1 2">CR2-3x</strain>
    </source>
</reference>
<evidence type="ECO:0000313" key="1">
    <source>
        <dbReference type="EMBL" id="ALA97425.1"/>
    </source>
</evidence>
<dbReference type="RefSeq" id="WP_053390711.1">
    <property type="nucleotide sequence ID" value="NZ_CP010899.1"/>
</dbReference>
<name>A0A0K2JFQ4_SPIKU</name>
<dbReference type="PATRIC" id="fig|273035.7.peg.628"/>
<sequence length="118" mass="13904">MNSEWFIGWGFKKTSLFNLVSFAPAAYRQVVRDSFKTFRIIAKFLKLKEQIKNNWSKNEMLKTVEDSVAASLLGSGLLFKTYKQFRKNKNLSKTIKSKTLLNSRKLITKKIYSKKRKW</sequence>
<organism evidence="1 2">
    <name type="scientific">Spiroplasma kunkelii CR2-3x</name>
    <dbReference type="NCBI Taxonomy" id="273035"/>
    <lineage>
        <taxon>Bacteria</taxon>
        <taxon>Bacillati</taxon>
        <taxon>Mycoplasmatota</taxon>
        <taxon>Mollicutes</taxon>
        <taxon>Entomoplasmatales</taxon>
        <taxon>Spiroplasmataceae</taxon>
        <taxon>Spiroplasma</taxon>
    </lineage>
</organism>
<dbReference type="STRING" id="273035.SKUN_00524"/>
<accession>A0A0K2JFQ4</accession>
<evidence type="ECO:0000313" key="2">
    <source>
        <dbReference type="Proteomes" id="UP000062963"/>
    </source>
</evidence>